<sequence length="201" mass="24009">MNIQTKEKIAKIYELVKRGSTDGEKQAAEIALNKLLKKFNLTDEFLATIHLTQYEFKYATQLDQDLFIQLYIYFFKDKEFNISKSTLGRKSLFVNLEYLDYILFSTAYEYFKKHMNAEFRKFCLPLIAKCRTTKTKNKRRAELQKTFFSQYVMKSKIYHENQIEKIDLSKLSDKQYNDRKRLSEIEGGKYHTQVTTGLYLE</sequence>
<organism evidence="1 2">
    <name type="scientific">Flavobacterium psychrophilum</name>
    <dbReference type="NCBI Taxonomy" id="96345"/>
    <lineage>
        <taxon>Bacteria</taxon>
        <taxon>Pseudomonadati</taxon>
        <taxon>Bacteroidota</taxon>
        <taxon>Flavobacteriia</taxon>
        <taxon>Flavobacteriales</taxon>
        <taxon>Flavobacteriaceae</taxon>
        <taxon>Flavobacterium</taxon>
    </lineage>
</organism>
<dbReference type="AlphaFoldDB" id="A0A7U2RC91"/>
<accession>A0A7U2RC91</accession>
<proteinExistence type="predicted"/>
<evidence type="ECO:0000313" key="1">
    <source>
        <dbReference type="EMBL" id="QRE05312.1"/>
    </source>
</evidence>
<evidence type="ECO:0000313" key="2">
    <source>
        <dbReference type="Proteomes" id="UP000596329"/>
    </source>
</evidence>
<dbReference type="RefSeq" id="WP_063742630.1">
    <property type="nucleotide sequence ID" value="NZ_CP059075.1"/>
</dbReference>
<protein>
    <recommendedName>
        <fullName evidence="3">DUF2786 domain-containing protein</fullName>
    </recommendedName>
</protein>
<reference evidence="1 2" key="1">
    <citation type="submission" date="2020-07" db="EMBL/GenBank/DDBJ databases">
        <title>Genomic characterization of Flavobacterium psychrophilum strains.</title>
        <authorList>
            <person name="Castillo D."/>
            <person name="Jorgensen J."/>
            <person name="Middelboe M."/>
        </authorList>
    </citation>
    <scope>NUCLEOTIDE SEQUENCE [LARGE SCALE GENOMIC DNA]</scope>
    <source>
        <strain evidence="1 2">FPS-R7</strain>
    </source>
</reference>
<name>A0A7U2RC91_FLAPS</name>
<dbReference type="EMBL" id="CP059075">
    <property type="protein sequence ID" value="QRE05312.1"/>
    <property type="molecule type" value="Genomic_DNA"/>
</dbReference>
<dbReference type="Proteomes" id="UP000596329">
    <property type="component" value="Chromosome"/>
</dbReference>
<evidence type="ECO:0008006" key="3">
    <source>
        <dbReference type="Google" id="ProtNLM"/>
    </source>
</evidence>
<gene>
    <name evidence="1" type="ORF">H0H26_06920</name>
</gene>